<organism evidence="6 7">
    <name type="scientific">Syncephalastrum racemosum</name>
    <name type="common">Filamentous fungus</name>
    <dbReference type="NCBI Taxonomy" id="13706"/>
    <lineage>
        <taxon>Eukaryota</taxon>
        <taxon>Fungi</taxon>
        <taxon>Fungi incertae sedis</taxon>
        <taxon>Mucoromycota</taxon>
        <taxon>Mucoromycotina</taxon>
        <taxon>Mucoromycetes</taxon>
        <taxon>Mucorales</taxon>
        <taxon>Syncephalastraceae</taxon>
        <taxon>Syncephalastrum</taxon>
    </lineage>
</organism>
<comment type="catalytic activity">
    <reaction evidence="4">
        <text>methylglyoxal + H2O = (R)-lactate + H(+)</text>
        <dbReference type="Rhea" id="RHEA:27754"/>
        <dbReference type="ChEBI" id="CHEBI:15377"/>
        <dbReference type="ChEBI" id="CHEBI:15378"/>
        <dbReference type="ChEBI" id="CHEBI:16004"/>
        <dbReference type="ChEBI" id="CHEBI:17158"/>
        <dbReference type="EC" id="4.2.1.130"/>
    </reaction>
</comment>
<reference evidence="6 7" key="1">
    <citation type="submission" date="2016-07" db="EMBL/GenBank/DDBJ databases">
        <title>Pervasive Adenine N6-methylation of Active Genes in Fungi.</title>
        <authorList>
            <consortium name="DOE Joint Genome Institute"/>
            <person name="Mondo S.J."/>
            <person name="Dannebaum R.O."/>
            <person name="Kuo R.C."/>
            <person name="Labutti K."/>
            <person name="Haridas S."/>
            <person name="Kuo A."/>
            <person name="Salamov A."/>
            <person name="Ahrendt S.R."/>
            <person name="Lipzen A."/>
            <person name="Sullivan W."/>
            <person name="Andreopoulos W.B."/>
            <person name="Clum A."/>
            <person name="Lindquist E."/>
            <person name="Daum C."/>
            <person name="Ramamoorthy G.K."/>
            <person name="Gryganskyi A."/>
            <person name="Culley D."/>
            <person name="Magnuson J.K."/>
            <person name="James T.Y."/>
            <person name="O'Malley M.A."/>
            <person name="Stajich J.E."/>
            <person name="Spatafora J.W."/>
            <person name="Visel A."/>
            <person name="Grigoriev I.V."/>
        </authorList>
    </citation>
    <scope>NUCLEOTIDE SEQUENCE [LARGE SCALE GENOMIC DNA]</scope>
    <source>
        <strain evidence="6 7">NRRL 2496</strain>
    </source>
</reference>
<dbReference type="InterPro" id="IPR006287">
    <property type="entry name" value="DJ-1"/>
</dbReference>
<keyword evidence="6" id="KW-0808">Transferase</keyword>
<evidence type="ECO:0000256" key="2">
    <source>
        <dbReference type="ARBA" id="ARBA00013134"/>
    </source>
</evidence>
<evidence type="ECO:0000313" key="7">
    <source>
        <dbReference type="Proteomes" id="UP000242180"/>
    </source>
</evidence>
<evidence type="ECO:0000259" key="5">
    <source>
        <dbReference type="Pfam" id="PF01965"/>
    </source>
</evidence>
<evidence type="ECO:0000256" key="4">
    <source>
        <dbReference type="ARBA" id="ARBA00048082"/>
    </source>
</evidence>
<dbReference type="STRING" id="13706.A0A1X2HTY9"/>
<protein>
    <recommendedName>
        <fullName evidence="2">D-lactate dehydratase</fullName>
        <ecNumber evidence="2">4.2.1.130</ecNumber>
    </recommendedName>
</protein>
<feature type="domain" description="DJ-1/PfpI" evidence="5">
    <location>
        <begin position="3"/>
        <end position="173"/>
    </location>
</feature>
<dbReference type="EC" id="4.2.1.130" evidence="2"/>
<keyword evidence="6" id="KW-0315">Glutamine amidotransferase</keyword>
<dbReference type="GO" id="GO:0016740">
    <property type="term" value="F:transferase activity"/>
    <property type="evidence" value="ECO:0007669"/>
    <property type="project" value="UniProtKB-KW"/>
</dbReference>
<dbReference type="InParanoid" id="A0A1X2HTY9"/>
<dbReference type="EMBL" id="MCGN01000001">
    <property type="protein sequence ID" value="ORZ03065.1"/>
    <property type="molecule type" value="Genomic_DNA"/>
</dbReference>
<dbReference type="NCBIfam" id="TIGR01383">
    <property type="entry name" value="not_thiJ"/>
    <property type="match status" value="1"/>
</dbReference>
<evidence type="ECO:0000256" key="1">
    <source>
        <dbReference type="ARBA" id="ARBA00004496"/>
    </source>
</evidence>
<dbReference type="GO" id="GO:0010646">
    <property type="term" value="P:regulation of cell communication"/>
    <property type="evidence" value="ECO:0007669"/>
    <property type="project" value="UniProtKB-ARBA"/>
</dbReference>
<dbReference type="InterPro" id="IPR029062">
    <property type="entry name" value="Class_I_gatase-like"/>
</dbReference>
<keyword evidence="7" id="KW-1185">Reference proteome</keyword>
<dbReference type="GO" id="GO:0023051">
    <property type="term" value="P:regulation of signaling"/>
    <property type="evidence" value="ECO:0007669"/>
    <property type="project" value="UniProtKB-ARBA"/>
</dbReference>
<sequence length="193" mass="20810">MNKKALILLADGAEEMEFTIAVDVLRRAQVEVLVAGVALKEPTVAHCSRGVKIVPDVEFAHQNMSWNPSDFDAVIIPGGIAGATTLKDNKDVQKLVSLFYEQRKVVGFICAGTLVAKSSGIPKGHKVTSYPAVKDQLTDTYEYSEDRVVVDQNVITSRAPGTAFLFALTLVEELVGKDVADKLKGDMMTASAL</sequence>
<dbReference type="SUPFAM" id="SSF52317">
    <property type="entry name" value="Class I glutamine amidotransferase-like"/>
    <property type="match status" value="1"/>
</dbReference>
<dbReference type="AlphaFoldDB" id="A0A1X2HTY9"/>
<name>A0A1X2HTY9_SYNRA</name>
<dbReference type="Proteomes" id="UP000242180">
    <property type="component" value="Unassembled WGS sequence"/>
</dbReference>
<dbReference type="GO" id="GO:0006979">
    <property type="term" value="P:response to oxidative stress"/>
    <property type="evidence" value="ECO:0007669"/>
    <property type="project" value="TreeGrafter"/>
</dbReference>
<dbReference type="GO" id="GO:0005829">
    <property type="term" value="C:cytosol"/>
    <property type="evidence" value="ECO:0007669"/>
    <property type="project" value="EnsemblFungi"/>
</dbReference>
<gene>
    <name evidence="6" type="ORF">BCR43DRAFT_482677</name>
</gene>
<keyword evidence="3" id="KW-0963">Cytoplasm</keyword>
<dbReference type="OrthoDB" id="543156at2759"/>
<dbReference type="GO" id="GO:0019172">
    <property type="term" value="F:glyoxalase III activity"/>
    <property type="evidence" value="ECO:0007669"/>
    <property type="project" value="UniProtKB-EC"/>
</dbReference>
<comment type="caution">
    <text evidence="6">The sequence shown here is derived from an EMBL/GenBank/DDBJ whole genome shotgun (WGS) entry which is preliminary data.</text>
</comment>
<dbReference type="GO" id="GO:0005634">
    <property type="term" value="C:nucleus"/>
    <property type="evidence" value="ECO:0007669"/>
    <property type="project" value="EnsemblFungi"/>
</dbReference>
<dbReference type="OMA" id="KATCYPG"/>
<comment type="subcellular location">
    <subcellularLocation>
        <location evidence="1">Cytoplasm</location>
    </subcellularLocation>
</comment>
<dbReference type="GO" id="GO:1903189">
    <property type="term" value="P:glyoxal metabolic process"/>
    <property type="evidence" value="ECO:0007669"/>
    <property type="project" value="TreeGrafter"/>
</dbReference>
<evidence type="ECO:0000313" key="6">
    <source>
        <dbReference type="EMBL" id="ORZ03065.1"/>
    </source>
</evidence>
<dbReference type="PANTHER" id="PTHR48094">
    <property type="entry name" value="PROTEIN/NUCLEIC ACID DEGLYCASE DJ-1-RELATED"/>
    <property type="match status" value="1"/>
</dbReference>
<proteinExistence type="predicted"/>
<dbReference type="Pfam" id="PF01965">
    <property type="entry name" value="DJ-1_PfpI"/>
    <property type="match status" value="1"/>
</dbReference>
<dbReference type="InterPro" id="IPR050325">
    <property type="entry name" value="Prot/Nucl_acid_deglycase"/>
</dbReference>
<accession>A0A1X2HTY9</accession>
<dbReference type="Gene3D" id="3.40.50.880">
    <property type="match status" value="1"/>
</dbReference>
<dbReference type="PANTHER" id="PTHR48094:SF12">
    <property type="entry name" value="PARKINSON DISEASE PROTEIN 7 HOMOLOG"/>
    <property type="match status" value="1"/>
</dbReference>
<dbReference type="InterPro" id="IPR002818">
    <property type="entry name" value="DJ-1/PfpI"/>
</dbReference>
<dbReference type="FunFam" id="3.40.50.880:FF:000022">
    <property type="entry name" value="protein deglycase DJ-1"/>
    <property type="match status" value="1"/>
</dbReference>
<dbReference type="FunCoup" id="A0A1X2HTY9">
    <property type="interactions" value="249"/>
</dbReference>
<dbReference type="CDD" id="cd03135">
    <property type="entry name" value="GATase1_DJ-1"/>
    <property type="match status" value="1"/>
</dbReference>
<dbReference type="GO" id="GO:0005739">
    <property type="term" value="C:mitochondrion"/>
    <property type="evidence" value="ECO:0007669"/>
    <property type="project" value="TreeGrafter"/>
</dbReference>
<evidence type="ECO:0000256" key="3">
    <source>
        <dbReference type="ARBA" id="ARBA00022490"/>
    </source>
</evidence>